<keyword evidence="1" id="KW-1133">Transmembrane helix</keyword>
<dbReference type="OrthoDB" id="350346at2157"/>
<keyword evidence="1" id="KW-0472">Membrane</keyword>
<comment type="caution">
    <text evidence="2">The sequence shown here is derived from an EMBL/GenBank/DDBJ whole genome shotgun (WGS) entry which is preliminary data.</text>
</comment>
<evidence type="ECO:0000313" key="2">
    <source>
        <dbReference type="EMBL" id="MXR43015.1"/>
    </source>
</evidence>
<keyword evidence="1" id="KW-0812">Transmembrane</keyword>
<name>A0A6B0SWH2_9EURY</name>
<evidence type="ECO:0000313" key="3">
    <source>
        <dbReference type="Proteomes" id="UP000437065"/>
    </source>
</evidence>
<organism evidence="2 3">
    <name type="scientific">Halobaculum saliterrae</name>
    <dbReference type="NCBI Taxonomy" id="2073113"/>
    <lineage>
        <taxon>Archaea</taxon>
        <taxon>Methanobacteriati</taxon>
        <taxon>Methanobacteriota</taxon>
        <taxon>Stenosarchaea group</taxon>
        <taxon>Halobacteria</taxon>
        <taxon>Halobacteriales</taxon>
        <taxon>Haloferacaceae</taxon>
        <taxon>Halobaculum</taxon>
    </lineage>
</organism>
<dbReference type="Proteomes" id="UP000437065">
    <property type="component" value="Unassembled WGS sequence"/>
</dbReference>
<accession>A0A6B0SWH2</accession>
<dbReference type="AlphaFoldDB" id="A0A6B0SWH2"/>
<evidence type="ECO:0000256" key="1">
    <source>
        <dbReference type="SAM" id="Phobius"/>
    </source>
</evidence>
<sequence length="184" mass="19856">MLDIRGLLKWSYGFERRHHILVGAAGIGGIDLYLANLNGTVHPILAFLAILSPFAALIALTKSPIDELTTLSVWALLALFGGGAIKLFVHPYIAPGMTLDQFTAANPVGMAITVVTAVAMVTLIEAVMVFLGKKIYHRKTGGSGGSADTPEERVLTEEEYEDFEPIEYTKRILNRITSISLSGV</sequence>
<gene>
    <name evidence="2" type="ORF">GRX01_16915</name>
</gene>
<feature type="transmembrane region" description="Helical" evidence="1">
    <location>
        <begin position="109"/>
        <end position="131"/>
    </location>
</feature>
<protein>
    <submittedName>
        <fullName evidence="2">Uncharacterized protein</fullName>
    </submittedName>
</protein>
<dbReference type="EMBL" id="WUUS01000012">
    <property type="protein sequence ID" value="MXR43015.1"/>
    <property type="molecule type" value="Genomic_DNA"/>
</dbReference>
<feature type="transmembrane region" description="Helical" evidence="1">
    <location>
        <begin position="43"/>
        <end position="61"/>
    </location>
</feature>
<feature type="transmembrane region" description="Helical" evidence="1">
    <location>
        <begin position="20"/>
        <end position="37"/>
    </location>
</feature>
<proteinExistence type="predicted"/>
<dbReference type="RefSeq" id="WP_159670434.1">
    <property type="nucleotide sequence ID" value="NZ_WUUS01000012.1"/>
</dbReference>
<keyword evidence="3" id="KW-1185">Reference proteome</keyword>
<feature type="transmembrane region" description="Helical" evidence="1">
    <location>
        <begin position="68"/>
        <end position="89"/>
    </location>
</feature>
<reference evidence="2 3" key="1">
    <citation type="submission" date="2019-12" db="EMBL/GenBank/DDBJ databases">
        <title>Isolation and characterization of three novel carbon monoxide-oxidizing members of Halobacteria from salione crusts and soils.</title>
        <authorList>
            <person name="Myers M.R."/>
            <person name="King G.M."/>
        </authorList>
    </citation>
    <scope>NUCLEOTIDE SEQUENCE [LARGE SCALE GENOMIC DNA]</scope>
    <source>
        <strain evidence="2 3">WSA2</strain>
    </source>
</reference>